<evidence type="ECO:0000313" key="2">
    <source>
        <dbReference type="EMBL" id="ABD44547.1"/>
    </source>
</evidence>
<accession>Q2GI20</accession>
<keyword evidence="3" id="KW-1185">Reference proteome</keyword>
<gene>
    <name evidence="2" type="ordered locus">ECH_0083</name>
</gene>
<evidence type="ECO:0000313" key="3">
    <source>
        <dbReference type="Proteomes" id="UP000008320"/>
    </source>
</evidence>
<protein>
    <submittedName>
        <fullName evidence="2">Uncharacterized protein</fullName>
    </submittedName>
</protein>
<sequence length="34" mass="3923">MNADVYFPFNDIIAFSYVFICNCNIELIVTFDAV</sequence>
<keyword evidence="1" id="KW-1133">Transmembrane helix</keyword>
<proteinExistence type="predicted"/>
<organism evidence="2 3">
    <name type="scientific">Ehrlichia chaffeensis (strain ATCC CRL-10679 / Arkansas)</name>
    <dbReference type="NCBI Taxonomy" id="205920"/>
    <lineage>
        <taxon>Bacteria</taxon>
        <taxon>Pseudomonadati</taxon>
        <taxon>Pseudomonadota</taxon>
        <taxon>Alphaproteobacteria</taxon>
        <taxon>Rickettsiales</taxon>
        <taxon>Anaplasmataceae</taxon>
        <taxon>Ehrlichia</taxon>
    </lineage>
</organism>
<dbReference type="Proteomes" id="UP000008320">
    <property type="component" value="Chromosome"/>
</dbReference>
<dbReference type="STRING" id="205920.ECH_0083"/>
<dbReference type="EMBL" id="CP000236">
    <property type="protein sequence ID" value="ABD44547.1"/>
    <property type="molecule type" value="Genomic_DNA"/>
</dbReference>
<keyword evidence="1" id="KW-0472">Membrane</keyword>
<evidence type="ECO:0000256" key="1">
    <source>
        <dbReference type="SAM" id="Phobius"/>
    </source>
</evidence>
<keyword evidence="1" id="KW-0812">Transmembrane</keyword>
<reference evidence="2 3" key="1">
    <citation type="journal article" date="2006" name="PLoS Genet.">
        <title>Comparative genomics of emerging human ehrlichiosis agents.</title>
        <authorList>
            <person name="Dunning Hotopp J.C."/>
            <person name="Lin M."/>
            <person name="Madupu R."/>
            <person name="Crabtree J."/>
            <person name="Angiuoli S.V."/>
            <person name="Eisen J.A."/>
            <person name="Seshadri R."/>
            <person name="Ren Q."/>
            <person name="Wu M."/>
            <person name="Utterback T.R."/>
            <person name="Smith S."/>
            <person name="Lewis M."/>
            <person name="Khouri H."/>
            <person name="Zhang C."/>
            <person name="Niu H."/>
            <person name="Lin Q."/>
            <person name="Ohashi N."/>
            <person name="Zhi N."/>
            <person name="Nelson W."/>
            <person name="Brinkac L.M."/>
            <person name="Dodson R.J."/>
            <person name="Rosovitz M.J."/>
            <person name="Sundaram J."/>
            <person name="Daugherty S.C."/>
            <person name="Davidsen T."/>
            <person name="Durkin A.S."/>
            <person name="Gwinn M."/>
            <person name="Haft D.H."/>
            <person name="Selengut J.D."/>
            <person name="Sullivan S.A."/>
            <person name="Zafar N."/>
            <person name="Zhou L."/>
            <person name="Benahmed F."/>
            <person name="Forberger H."/>
            <person name="Halpin R."/>
            <person name="Mulligan S."/>
            <person name="Robinson J."/>
            <person name="White O."/>
            <person name="Rikihisa Y."/>
            <person name="Tettelin H."/>
        </authorList>
    </citation>
    <scope>NUCLEOTIDE SEQUENCE [LARGE SCALE GENOMIC DNA]</scope>
    <source>
        <strain evidence="3">ATCC CRL-10679 / Arkansas</strain>
    </source>
</reference>
<name>Q2GI20_EHRCR</name>
<dbReference type="KEGG" id="ech:ECH_0083"/>
<feature type="transmembrane region" description="Helical" evidence="1">
    <location>
        <begin position="12"/>
        <end position="31"/>
    </location>
</feature>
<dbReference type="HOGENOM" id="CLU_3373519_0_0_5"/>
<dbReference type="AlphaFoldDB" id="Q2GI20"/>